<feature type="region of interest" description="Disordered" evidence="1">
    <location>
        <begin position="1"/>
        <end position="23"/>
    </location>
</feature>
<feature type="compositionally biased region" description="Basic and acidic residues" evidence="1">
    <location>
        <begin position="174"/>
        <end position="185"/>
    </location>
</feature>
<gene>
    <name evidence="2" type="ORF">EHS25_002854</name>
</gene>
<feature type="region of interest" description="Disordered" evidence="1">
    <location>
        <begin position="169"/>
        <end position="204"/>
    </location>
</feature>
<name>A0A427YCE5_9TREE</name>
<sequence length="204" mass="22249">MTDPTQPRSGFAEAGPSRKRSNQDALWELRTLMGRESAKTKLRRLASRAPEIPLFNPICPSTTLPACQALRSSCSKCHFEPIIRPWTDPNLGYCSYLNLCYGEPMFAKNPSLGEGPGPRGGTKECRFIFLDRGTLSARGSADLTPMQVSPFSGRPHYITLLGTTTRGIPTCPADSRHASASDQARRQVPAGLGEDEEGRAVDQL</sequence>
<reference evidence="2 3" key="1">
    <citation type="submission" date="2018-11" db="EMBL/GenBank/DDBJ databases">
        <title>Genome sequence of Saitozyma podzolica DSM 27192.</title>
        <authorList>
            <person name="Aliyu H."/>
            <person name="Gorte O."/>
            <person name="Ochsenreither K."/>
        </authorList>
    </citation>
    <scope>NUCLEOTIDE SEQUENCE [LARGE SCALE GENOMIC DNA]</scope>
    <source>
        <strain evidence="2 3">DSM 27192</strain>
    </source>
</reference>
<dbReference type="STRING" id="1890683.A0A427YCE5"/>
<evidence type="ECO:0000313" key="3">
    <source>
        <dbReference type="Proteomes" id="UP000279259"/>
    </source>
</evidence>
<keyword evidence="3" id="KW-1185">Reference proteome</keyword>
<evidence type="ECO:0000256" key="1">
    <source>
        <dbReference type="SAM" id="MobiDB-lite"/>
    </source>
</evidence>
<comment type="caution">
    <text evidence="2">The sequence shown here is derived from an EMBL/GenBank/DDBJ whole genome shotgun (WGS) entry which is preliminary data.</text>
</comment>
<dbReference type="OrthoDB" id="10262526at2759"/>
<protein>
    <submittedName>
        <fullName evidence="2">Uncharacterized protein</fullName>
    </submittedName>
</protein>
<dbReference type="Proteomes" id="UP000279259">
    <property type="component" value="Unassembled WGS sequence"/>
</dbReference>
<accession>A0A427YCE5</accession>
<evidence type="ECO:0000313" key="2">
    <source>
        <dbReference type="EMBL" id="RSH88627.1"/>
    </source>
</evidence>
<dbReference type="AlphaFoldDB" id="A0A427YCE5"/>
<organism evidence="2 3">
    <name type="scientific">Saitozyma podzolica</name>
    <dbReference type="NCBI Taxonomy" id="1890683"/>
    <lineage>
        <taxon>Eukaryota</taxon>
        <taxon>Fungi</taxon>
        <taxon>Dikarya</taxon>
        <taxon>Basidiomycota</taxon>
        <taxon>Agaricomycotina</taxon>
        <taxon>Tremellomycetes</taxon>
        <taxon>Tremellales</taxon>
        <taxon>Trimorphomycetaceae</taxon>
        <taxon>Saitozyma</taxon>
    </lineage>
</organism>
<proteinExistence type="predicted"/>
<dbReference type="EMBL" id="RSCD01000016">
    <property type="protein sequence ID" value="RSH88627.1"/>
    <property type="molecule type" value="Genomic_DNA"/>
</dbReference>